<organism evidence="3 4">
    <name type="scientific">Mycena albidolilacea</name>
    <dbReference type="NCBI Taxonomy" id="1033008"/>
    <lineage>
        <taxon>Eukaryota</taxon>
        <taxon>Fungi</taxon>
        <taxon>Dikarya</taxon>
        <taxon>Basidiomycota</taxon>
        <taxon>Agaricomycotina</taxon>
        <taxon>Agaricomycetes</taxon>
        <taxon>Agaricomycetidae</taxon>
        <taxon>Agaricales</taxon>
        <taxon>Marasmiineae</taxon>
        <taxon>Mycenaceae</taxon>
        <taxon>Mycena</taxon>
    </lineage>
</organism>
<reference evidence="3" key="1">
    <citation type="submission" date="2023-03" db="EMBL/GenBank/DDBJ databases">
        <title>Massive genome expansion in bonnet fungi (Mycena s.s.) driven by repeated elements and novel gene families across ecological guilds.</title>
        <authorList>
            <consortium name="Lawrence Berkeley National Laboratory"/>
            <person name="Harder C.B."/>
            <person name="Miyauchi S."/>
            <person name="Viragh M."/>
            <person name="Kuo A."/>
            <person name="Thoen E."/>
            <person name="Andreopoulos B."/>
            <person name="Lu D."/>
            <person name="Skrede I."/>
            <person name="Drula E."/>
            <person name="Henrissat B."/>
            <person name="Morin E."/>
            <person name="Kohler A."/>
            <person name="Barry K."/>
            <person name="LaButti K."/>
            <person name="Morin E."/>
            <person name="Salamov A."/>
            <person name="Lipzen A."/>
            <person name="Mereny Z."/>
            <person name="Hegedus B."/>
            <person name="Baldrian P."/>
            <person name="Stursova M."/>
            <person name="Weitz H."/>
            <person name="Taylor A."/>
            <person name="Grigoriev I.V."/>
            <person name="Nagy L.G."/>
            <person name="Martin F."/>
            <person name="Kauserud H."/>
        </authorList>
    </citation>
    <scope>NUCLEOTIDE SEQUENCE</scope>
    <source>
        <strain evidence="3">CBHHK002</strain>
    </source>
</reference>
<protein>
    <recommendedName>
        <fullName evidence="2">FMR1-interacting protein 1 conserved domain-containing protein</fullName>
    </recommendedName>
</protein>
<feature type="compositionally biased region" description="Basic and acidic residues" evidence="1">
    <location>
        <begin position="160"/>
        <end position="172"/>
    </location>
</feature>
<dbReference type="EMBL" id="JARIHO010000005">
    <property type="protein sequence ID" value="KAJ7361649.1"/>
    <property type="molecule type" value="Genomic_DNA"/>
</dbReference>
<dbReference type="InterPro" id="IPR019496">
    <property type="entry name" value="NUFIP1_cons_dom"/>
</dbReference>
<feature type="compositionally biased region" description="Acidic residues" evidence="1">
    <location>
        <begin position="258"/>
        <end position="268"/>
    </location>
</feature>
<feature type="region of interest" description="Disordered" evidence="1">
    <location>
        <begin position="154"/>
        <end position="305"/>
    </location>
</feature>
<dbReference type="PANTHER" id="PTHR13309:SF0">
    <property type="entry name" value="FMR1-INTERACTING PROTEIN NUFIP1"/>
    <property type="match status" value="1"/>
</dbReference>
<gene>
    <name evidence="3" type="ORF">DFH08DRAFT_931681</name>
</gene>
<dbReference type="PANTHER" id="PTHR13309">
    <property type="entry name" value="NUCLEAR FRAGILE X MENTAL RETARDATION PROTEIN INTERACTING PROTEIN 1"/>
    <property type="match status" value="1"/>
</dbReference>
<evidence type="ECO:0000256" key="1">
    <source>
        <dbReference type="SAM" id="MobiDB-lite"/>
    </source>
</evidence>
<feature type="region of interest" description="Disordered" evidence="1">
    <location>
        <begin position="1"/>
        <end position="22"/>
    </location>
</feature>
<dbReference type="GO" id="GO:0000492">
    <property type="term" value="P:box C/D snoRNP assembly"/>
    <property type="evidence" value="ECO:0007669"/>
    <property type="project" value="TreeGrafter"/>
</dbReference>
<dbReference type="InterPro" id="IPR039136">
    <property type="entry name" value="NUFIP1-like"/>
</dbReference>
<dbReference type="Proteomes" id="UP001218218">
    <property type="component" value="Unassembled WGS sequence"/>
</dbReference>
<sequence length="368" mass="40707">MIALGQTKWHQKKMQNQPPWPQQHSYYSSHYAQAYMQQALPPAAATPQGYTLSSTYNPAGNAPGPSAFSAPWYQPGGSRCTYKDCTFRGSPQTVETHMMDRHLIFPPGWEKRQKRPDWDADPSLKGKLVPIQGTTVVLDSPEQIEAWVAERRRRWPSAPRVEEKKRKMEEAVARGQLSLEDSGLAGRKRRRTDEGNATPDRGRGRGTARGGRGRGRGGESVRGRGVDSGWGGRGRGMASQLPQRPPPPTSESSSSSDQSDDDGAPEEVESTKIEPVAPPPPQLPTADVVKRPRPPQPKQAVRNPFASRPTLLRNLLLPEIRITVSNLSQAIRFLVDNDFLENVALRPGQENEKLIEVLPEDGGLINQK</sequence>
<name>A0AAD7AM46_9AGAR</name>
<proteinExistence type="predicted"/>
<feature type="domain" description="FMR1-interacting protein 1 conserved" evidence="2">
    <location>
        <begin position="125"/>
        <end position="176"/>
    </location>
</feature>
<comment type="caution">
    <text evidence="3">The sequence shown here is derived from an EMBL/GenBank/DDBJ whole genome shotgun (WGS) entry which is preliminary data.</text>
</comment>
<dbReference type="GO" id="GO:0005634">
    <property type="term" value="C:nucleus"/>
    <property type="evidence" value="ECO:0007669"/>
    <property type="project" value="TreeGrafter"/>
</dbReference>
<dbReference type="AlphaFoldDB" id="A0AAD7AM46"/>
<feature type="compositionally biased region" description="Gly residues" evidence="1">
    <location>
        <begin position="226"/>
        <end position="235"/>
    </location>
</feature>
<feature type="compositionally biased region" description="Basic and acidic residues" evidence="1">
    <location>
        <begin position="216"/>
        <end position="225"/>
    </location>
</feature>
<accession>A0AAD7AM46</accession>
<evidence type="ECO:0000313" key="3">
    <source>
        <dbReference type="EMBL" id="KAJ7361649.1"/>
    </source>
</evidence>
<keyword evidence="4" id="KW-1185">Reference proteome</keyword>
<evidence type="ECO:0000313" key="4">
    <source>
        <dbReference type="Proteomes" id="UP001218218"/>
    </source>
</evidence>
<evidence type="ECO:0000259" key="2">
    <source>
        <dbReference type="Pfam" id="PF10453"/>
    </source>
</evidence>
<dbReference type="Pfam" id="PF10453">
    <property type="entry name" value="NUFIP1"/>
    <property type="match status" value="1"/>
</dbReference>
<dbReference type="GO" id="GO:0003723">
    <property type="term" value="F:RNA binding"/>
    <property type="evidence" value="ECO:0007669"/>
    <property type="project" value="InterPro"/>
</dbReference>